<dbReference type="SUPFAM" id="SSF52499">
    <property type="entry name" value="Isochorismatase-like hydrolases"/>
    <property type="match status" value="1"/>
</dbReference>
<dbReference type="InterPro" id="IPR036380">
    <property type="entry name" value="Isochorismatase-like_sf"/>
</dbReference>
<sequence length="738" mass="80015">MAIKGQCTIDAKPYPFTFPLKHTALLVIDMQRDFLLKSGFGEIQGGNLEAVQASIVPTRKLLDACRNAGLAIFHTREGHVPDLADCPSSKLIRQGAAPNNSQHSLVIGDKGEMGRLLVRGEYGHDLVDELTPYPSEVVIDKPGKGSFWNTDIMHKLKARGITHLIVSGVTTECCFATSIREANDRGFECCGIEDATAGYNSDFKSQSLDMIHWSQGLFGFVAPLQPLLDALLPLTGTKPSGLTPPQTPPEWDGDLRITSLQAAYKSGLSPVTVAEAVYTKIEAYRESDPAVWIHLESKDDVIASARLLSSRFPDREKLPALFGIPFSIKDSIDISGLPTTTACPPLAHIPTASAPVYTKLIEGGGLFIGKTNLDQLATGLTGCRSPYGITHSVFHKDYISGGSSSGNAVSVGANLVSFSIATDTAGSGRVPSGLNGVVGYKPTRGLISFVGTTPACLSLDCIAIIAKNVEDARLVWQMVEGYDGNDPYAKPAIAFERHINSIGPQATAFKFGIPPQDVLEVCSPIYRKRFNEIVQRLQKMGGKLTRIDWTPFQKAGDLLYNGTFVSERLASLPDGWLEKNRNYLHPVILRIFEDVIKRRSTAVDAYRDLQAKALYTRQAEVVFAPTAAGVDVLVVPTTPTHWKIDEVLKDPIRLNSINGTFTHFGNVLDLCAVAVPAGRYDVSELSGVETDKGSLPFSITFLGGSRMDAEVLRIALQFQDSLHEGDGKGNRGYESHPF</sequence>
<dbReference type="SUPFAM" id="SSF75304">
    <property type="entry name" value="Amidase signature (AS) enzymes"/>
    <property type="match status" value="1"/>
</dbReference>
<dbReference type="Pfam" id="PF01425">
    <property type="entry name" value="Amidase"/>
    <property type="match status" value="1"/>
</dbReference>
<dbReference type="Gene3D" id="3.40.50.850">
    <property type="entry name" value="Isochorismatase-like"/>
    <property type="match status" value="1"/>
</dbReference>
<gene>
    <name evidence="4" type="ORF">M501DRAFT_966578</name>
</gene>
<evidence type="ECO:0000313" key="4">
    <source>
        <dbReference type="EMBL" id="KAF2843295.1"/>
    </source>
</evidence>
<dbReference type="InterPro" id="IPR023631">
    <property type="entry name" value="Amidase_dom"/>
</dbReference>
<comment type="caution">
    <text evidence="4">The sequence shown here is derived from an EMBL/GenBank/DDBJ whole genome shotgun (WGS) entry which is preliminary data.</text>
</comment>
<dbReference type="AlphaFoldDB" id="A0A9P4SIS5"/>
<comment type="similarity">
    <text evidence="1">Belongs to the isochorismatase family.</text>
</comment>
<dbReference type="PANTHER" id="PTHR11895:SF169">
    <property type="entry name" value="GLUTAMYL-TRNA(GLN) AMIDOTRANSFERASE"/>
    <property type="match status" value="1"/>
</dbReference>
<name>A0A9P4SIS5_9PEZI</name>
<dbReference type="CDD" id="cd00431">
    <property type="entry name" value="cysteine_hydrolases"/>
    <property type="match status" value="1"/>
</dbReference>
<evidence type="ECO:0000259" key="2">
    <source>
        <dbReference type="Pfam" id="PF00857"/>
    </source>
</evidence>
<dbReference type="InterPro" id="IPR036928">
    <property type="entry name" value="AS_sf"/>
</dbReference>
<dbReference type="InterPro" id="IPR000120">
    <property type="entry name" value="Amidase"/>
</dbReference>
<accession>A0A9P4SIS5</accession>
<dbReference type="GO" id="GO:0003824">
    <property type="term" value="F:catalytic activity"/>
    <property type="evidence" value="ECO:0007669"/>
    <property type="project" value="InterPro"/>
</dbReference>
<dbReference type="InterPro" id="IPR000868">
    <property type="entry name" value="Isochorismatase-like_dom"/>
</dbReference>
<dbReference type="Proteomes" id="UP000799429">
    <property type="component" value="Unassembled WGS sequence"/>
</dbReference>
<feature type="domain" description="Isochorismatase-like" evidence="2">
    <location>
        <begin position="23"/>
        <end position="212"/>
    </location>
</feature>
<proteinExistence type="inferred from homology"/>
<evidence type="ECO:0000259" key="3">
    <source>
        <dbReference type="Pfam" id="PF01425"/>
    </source>
</evidence>
<organism evidence="4 5">
    <name type="scientific">Patellaria atrata CBS 101060</name>
    <dbReference type="NCBI Taxonomy" id="1346257"/>
    <lineage>
        <taxon>Eukaryota</taxon>
        <taxon>Fungi</taxon>
        <taxon>Dikarya</taxon>
        <taxon>Ascomycota</taxon>
        <taxon>Pezizomycotina</taxon>
        <taxon>Dothideomycetes</taxon>
        <taxon>Dothideomycetes incertae sedis</taxon>
        <taxon>Patellariales</taxon>
        <taxon>Patellariaceae</taxon>
        <taxon>Patellaria</taxon>
    </lineage>
</organism>
<keyword evidence="5" id="KW-1185">Reference proteome</keyword>
<protein>
    <submittedName>
        <fullName evidence="4">Amidase signature enzyme</fullName>
    </submittedName>
</protein>
<dbReference type="OrthoDB" id="167809at2759"/>
<evidence type="ECO:0000256" key="1">
    <source>
        <dbReference type="ARBA" id="ARBA00006336"/>
    </source>
</evidence>
<dbReference type="PANTHER" id="PTHR11895">
    <property type="entry name" value="TRANSAMIDASE"/>
    <property type="match status" value="1"/>
</dbReference>
<reference evidence="4" key="1">
    <citation type="journal article" date="2020" name="Stud. Mycol.">
        <title>101 Dothideomycetes genomes: a test case for predicting lifestyles and emergence of pathogens.</title>
        <authorList>
            <person name="Haridas S."/>
            <person name="Albert R."/>
            <person name="Binder M."/>
            <person name="Bloem J."/>
            <person name="Labutti K."/>
            <person name="Salamov A."/>
            <person name="Andreopoulos B."/>
            <person name="Baker S."/>
            <person name="Barry K."/>
            <person name="Bills G."/>
            <person name="Bluhm B."/>
            <person name="Cannon C."/>
            <person name="Castanera R."/>
            <person name="Culley D."/>
            <person name="Daum C."/>
            <person name="Ezra D."/>
            <person name="Gonzalez J."/>
            <person name="Henrissat B."/>
            <person name="Kuo A."/>
            <person name="Liang C."/>
            <person name="Lipzen A."/>
            <person name="Lutzoni F."/>
            <person name="Magnuson J."/>
            <person name="Mondo S."/>
            <person name="Nolan M."/>
            <person name="Ohm R."/>
            <person name="Pangilinan J."/>
            <person name="Park H.-J."/>
            <person name="Ramirez L."/>
            <person name="Alfaro M."/>
            <person name="Sun H."/>
            <person name="Tritt A."/>
            <person name="Yoshinaga Y."/>
            <person name="Zwiers L.-H."/>
            <person name="Turgeon B."/>
            <person name="Goodwin S."/>
            <person name="Spatafora J."/>
            <person name="Crous P."/>
            <person name="Grigoriev I."/>
        </authorList>
    </citation>
    <scope>NUCLEOTIDE SEQUENCE</scope>
    <source>
        <strain evidence="4">CBS 101060</strain>
    </source>
</reference>
<dbReference type="Pfam" id="PF00857">
    <property type="entry name" value="Isochorismatase"/>
    <property type="match status" value="1"/>
</dbReference>
<dbReference type="Gene3D" id="3.90.1300.10">
    <property type="entry name" value="Amidase signature (AS) domain"/>
    <property type="match status" value="1"/>
</dbReference>
<feature type="domain" description="Amidase" evidence="3">
    <location>
        <begin position="277"/>
        <end position="712"/>
    </location>
</feature>
<dbReference type="Gene3D" id="1.20.58.1700">
    <property type="match status" value="1"/>
</dbReference>
<dbReference type="EMBL" id="MU006089">
    <property type="protein sequence ID" value="KAF2843295.1"/>
    <property type="molecule type" value="Genomic_DNA"/>
</dbReference>
<evidence type="ECO:0000313" key="5">
    <source>
        <dbReference type="Proteomes" id="UP000799429"/>
    </source>
</evidence>